<dbReference type="InterPro" id="IPR001926">
    <property type="entry name" value="TrpB-like_PALP"/>
</dbReference>
<feature type="compositionally biased region" description="Gly residues" evidence="1">
    <location>
        <begin position="19"/>
        <end position="35"/>
    </location>
</feature>
<evidence type="ECO:0000259" key="2">
    <source>
        <dbReference type="Pfam" id="PF00291"/>
    </source>
</evidence>
<dbReference type="Gene3D" id="3.40.50.1100">
    <property type="match status" value="2"/>
</dbReference>
<evidence type="ECO:0000256" key="1">
    <source>
        <dbReference type="SAM" id="MobiDB-lite"/>
    </source>
</evidence>
<proteinExistence type="predicted"/>
<name>A0A1I1J095_NATHA</name>
<sequence length="367" mass="39442">MTDERMPDESAGGTETGTTGTGTGTETGTETGTGTGIDESTIFETPLLELDVDVPGTVYGKAEWFNLPEAPHGGGSIKSRIAKGMLDGAEERGELEADVTIIEPTSGNTGSEIARLATARGYDVEIVMPDNASGGKIDAVRDAGAEIHFVDADLGYDAVIERCEELIAENPDDYYRPNQYENPDNPGTHERTTAREILEQTDGEVTHFVAGAGTGGTVTGTGRGLHDRGDDVTVVGFEPKEALHAIDGLKFLRTGDHYHPETYDESVLDRKEYVSTGDAYDRARDLRDRYQDAAVDVHDPGQHDPETVEHHLRVDGQFVVGTSSGAGIQAVHQLAGDGALDEDSVTVVMLCDRGDKYADIPLWEEYL</sequence>
<dbReference type="RefSeq" id="WP_089788918.1">
    <property type="nucleotide sequence ID" value="NZ_FOKW01000008.1"/>
</dbReference>
<dbReference type="Pfam" id="PF00291">
    <property type="entry name" value="PALP"/>
    <property type="match status" value="1"/>
</dbReference>
<keyword evidence="4" id="KW-1185">Reference proteome</keyword>
<dbReference type="Proteomes" id="UP000199161">
    <property type="component" value="Unassembled WGS sequence"/>
</dbReference>
<dbReference type="OrthoDB" id="10138at2157"/>
<dbReference type="AlphaFoldDB" id="A0A1I1J095"/>
<dbReference type="PANTHER" id="PTHR10314">
    <property type="entry name" value="CYSTATHIONINE BETA-SYNTHASE"/>
    <property type="match status" value="1"/>
</dbReference>
<accession>A0A1I1J095</accession>
<reference evidence="4" key="1">
    <citation type="submission" date="2016-10" db="EMBL/GenBank/DDBJ databases">
        <authorList>
            <person name="Varghese N."/>
            <person name="Submissions S."/>
        </authorList>
    </citation>
    <scope>NUCLEOTIDE SEQUENCE [LARGE SCALE GENOMIC DNA]</scope>
    <source>
        <strain evidence="4">DSM 13078</strain>
    </source>
</reference>
<dbReference type="EMBL" id="FOKW01000008">
    <property type="protein sequence ID" value="SFC42009.1"/>
    <property type="molecule type" value="Genomic_DNA"/>
</dbReference>
<protein>
    <submittedName>
        <fullName evidence="3">Cysteine synthase B</fullName>
    </submittedName>
</protein>
<feature type="region of interest" description="Disordered" evidence="1">
    <location>
        <begin position="1"/>
        <end position="38"/>
    </location>
</feature>
<dbReference type="InterPro" id="IPR036052">
    <property type="entry name" value="TrpB-like_PALP_sf"/>
</dbReference>
<feature type="domain" description="Tryptophan synthase beta chain-like PALP" evidence="2">
    <location>
        <begin position="42"/>
        <end position="352"/>
    </location>
</feature>
<evidence type="ECO:0000313" key="4">
    <source>
        <dbReference type="Proteomes" id="UP000199161"/>
    </source>
</evidence>
<dbReference type="SUPFAM" id="SSF53686">
    <property type="entry name" value="Tryptophan synthase beta subunit-like PLP-dependent enzymes"/>
    <property type="match status" value="1"/>
</dbReference>
<dbReference type="InterPro" id="IPR050214">
    <property type="entry name" value="Cys_Synth/Cystath_Beta-Synth"/>
</dbReference>
<evidence type="ECO:0000313" key="3">
    <source>
        <dbReference type="EMBL" id="SFC42009.1"/>
    </source>
</evidence>
<organism evidence="3 4">
    <name type="scientific">Natronobacterium haloterrestre</name>
    <name type="common">Halobiforma haloterrestris</name>
    <dbReference type="NCBI Taxonomy" id="148448"/>
    <lineage>
        <taxon>Archaea</taxon>
        <taxon>Methanobacteriati</taxon>
        <taxon>Methanobacteriota</taxon>
        <taxon>Stenosarchaea group</taxon>
        <taxon>Halobacteria</taxon>
        <taxon>Halobacteriales</taxon>
        <taxon>Natrialbaceae</taxon>
        <taxon>Natronobacterium</taxon>
    </lineage>
</organism>
<gene>
    <name evidence="3" type="ORF">SAMN05444422_10870</name>
</gene>